<dbReference type="PANTHER" id="PTHR23026">
    <property type="entry name" value="NADPH NITROREDUCTASE"/>
    <property type="match status" value="1"/>
</dbReference>
<dbReference type="InterPro" id="IPR050627">
    <property type="entry name" value="Nitroreductase/BluB"/>
</dbReference>
<evidence type="ECO:0000313" key="3">
    <source>
        <dbReference type="Proteomes" id="UP001343724"/>
    </source>
</evidence>
<sequence>MNGKAIHRCLHVLDLEKSIAFYEKALGMSVIRRIGPEDGSWTNVFMGDSASGFQLELTWNRGRTEPYDNGGRDSHLAFTVDDYEAARAVHEEMGCICHVNETMGLYFIEDPDGCWLEILPNKAEFAPQSGVDVLDAMARRRSLRRYAGEPIPQALLDRVVEAGLRSASGRSRRPWELIVVRDRTMLDALVECREQGASMLAGADAAIVVVADPTQSDTWVEDCSIVVANMHLEAAASGVGSCWIQGRMRKAADGRSTHDFVANLLGFPAPYQLEAILSLGMPESPAESRPFEEALLAKVHKERF</sequence>
<keyword evidence="3" id="KW-1185">Reference proteome</keyword>
<dbReference type="InterPro" id="IPR000415">
    <property type="entry name" value="Nitroreductase-like"/>
</dbReference>
<name>A0ABU6IVM0_9ACTN</name>
<dbReference type="Pfam" id="PF00903">
    <property type="entry name" value="Glyoxalase"/>
    <property type="match status" value="1"/>
</dbReference>
<dbReference type="PROSITE" id="PS51819">
    <property type="entry name" value="VOC"/>
    <property type="match status" value="1"/>
</dbReference>
<protein>
    <submittedName>
        <fullName evidence="2">Nitroreductase family protein</fullName>
    </submittedName>
</protein>
<proteinExistence type="predicted"/>
<dbReference type="SUPFAM" id="SSF54593">
    <property type="entry name" value="Glyoxalase/Bleomycin resistance protein/Dihydroxybiphenyl dioxygenase"/>
    <property type="match status" value="1"/>
</dbReference>
<feature type="domain" description="VOC" evidence="1">
    <location>
        <begin position="4"/>
        <end position="121"/>
    </location>
</feature>
<organism evidence="2 3">
    <name type="scientific">Adlercreutzia shanghongiae</name>
    <dbReference type="NCBI Taxonomy" id="3111773"/>
    <lineage>
        <taxon>Bacteria</taxon>
        <taxon>Bacillati</taxon>
        <taxon>Actinomycetota</taxon>
        <taxon>Coriobacteriia</taxon>
        <taxon>Eggerthellales</taxon>
        <taxon>Eggerthellaceae</taxon>
        <taxon>Adlercreutzia</taxon>
    </lineage>
</organism>
<comment type="caution">
    <text evidence="2">The sequence shown here is derived from an EMBL/GenBank/DDBJ whole genome shotgun (WGS) entry which is preliminary data.</text>
</comment>
<dbReference type="CDD" id="cd02151">
    <property type="entry name" value="nitroreductase"/>
    <property type="match status" value="1"/>
</dbReference>
<evidence type="ECO:0000313" key="2">
    <source>
        <dbReference type="EMBL" id="MEC4293746.1"/>
    </source>
</evidence>
<reference evidence="2 3" key="1">
    <citation type="submission" date="2024-01" db="EMBL/GenBank/DDBJ databases">
        <title>novel species in genus Adlercreutzia.</title>
        <authorList>
            <person name="Liu X."/>
        </authorList>
    </citation>
    <scope>NUCLEOTIDE SEQUENCE [LARGE SCALE GENOMIC DNA]</scope>
    <source>
        <strain evidence="2 3">R22</strain>
    </source>
</reference>
<dbReference type="Pfam" id="PF00881">
    <property type="entry name" value="Nitroreductase"/>
    <property type="match status" value="2"/>
</dbReference>
<dbReference type="SUPFAM" id="SSF55469">
    <property type="entry name" value="FMN-dependent nitroreductase-like"/>
    <property type="match status" value="1"/>
</dbReference>
<dbReference type="Gene3D" id="3.10.180.10">
    <property type="entry name" value="2,3-Dihydroxybiphenyl 1,2-Dioxygenase, domain 1"/>
    <property type="match status" value="1"/>
</dbReference>
<dbReference type="InterPro" id="IPR004360">
    <property type="entry name" value="Glyas_Fos-R_dOase_dom"/>
</dbReference>
<dbReference type="InterPro" id="IPR029068">
    <property type="entry name" value="Glyas_Bleomycin-R_OHBP_Dase"/>
</dbReference>
<gene>
    <name evidence="2" type="ORF">VJ920_00275</name>
</gene>
<dbReference type="InterPro" id="IPR029479">
    <property type="entry name" value="Nitroreductase"/>
</dbReference>
<dbReference type="EMBL" id="JAYMFH010000001">
    <property type="protein sequence ID" value="MEC4293746.1"/>
    <property type="molecule type" value="Genomic_DNA"/>
</dbReference>
<dbReference type="Proteomes" id="UP001343724">
    <property type="component" value="Unassembled WGS sequence"/>
</dbReference>
<dbReference type="PANTHER" id="PTHR23026:SF117">
    <property type="entry name" value="NITROREDUCTASE"/>
    <property type="match status" value="1"/>
</dbReference>
<dbReference type="Gene3D" id="3.40.109.10">
    <property type="entry name" value="NADH Oxidase"/>
    <property type="match status" value="1"/>
</dbReference>
<dbReference type="InterPro" id="IPR037523">
    <property type="entry name" value="VOC_core"/>
</dbReference>
<accession>A0ABU6IVM0</accession>
<evidence type="ECO:0000259" key="1">
    <source>
        <dbReference type="PROSITE" id="PS51819"/>
    </source>
</evidence>